<protein>
    <recommendedName>
        <fullName evidence="3">DUF1735 domain-containing protein</fullName>
    </recommendedName>
</protein>
<sequence>MFSCEKDFGNNLGPLEDSVADIPVTVTNAEFFERYPGVTTSVAAGGNINIQLAIPADKGKIKQITKVATGTATSLNFTNLNSTAASTSYNTAPIPGNGSNTITFTTTLKDYLPYRVRVGTSAGPIGPKAGTPAVDTIPVPSTTAVPTDIGFYFRIELEDGTILIPMPVRVRVIP</sequence>
<keyword evidence="2" id="KW-1185">Reference proteome</keyword>
<dbReference type="AlphaFoldDB" id="A0A246FKZ3"/>
<evidence type="ECO:0000313" key="2">
    <source>
        <dbReference type="Proteomes" id="UP000197277"/>
    </source>
</evidence>
<proteinExistence type="predicted"/>
<comment type="caution">
    <text evidence="1">The sequence shown here is derived from an EMBL/GenBank/DDBJ whole genome shotgun (WGS) entry which is preliminary data.</text>
</comment>
<dbReference type="RefSeq" id="WP_088464179.1">
    <property type="nucleotide sequence ID" value="NZ_NIRR01000012.1"/>
</dbReference>
<gene>
    <name evidence="1" type="ORF">CDA63_09290</name>
</gene>
<organism evidence="1 2">
    <name type="scientific">Hymenobacter amundsenii</name>
    <dbReference type="NCBI Taxonomy" id="2006685"/>
    <lineage>
        <taxon>Bacteria</taxon>
        <taxon>Pseudomonadati</taxon>
        <taxon>Bacteroidota</taxon>
        <taxon>Cytophagia</taxon>
        <taxon>Cytophagales</taxon>
        <taxon>Hymenobacteraceae</taxon>
        <taxon>Hymenobacter</taxon>
    </lineage>
</organism>
<reference evidence="1 2" key="1">
    <citation type="submission" date="2017-06" db="EMBL/GenBank/DDBJ databases">
        <title>Hymenobacter amundsenii sp. nov. isolated from regoliths in Antarctica.</title>
        <authorList>
            <person name="Sedlacek I."/>
            <person name="Kralova S."/>
            <person name="Pantucek R."/>
            <person name="Svec P."/>
            <person name="Holochova P."/>
            <person name="Stankova E."/>
            <person name="Vrbovska V."/>
            <person name="Busse H.-J."/>
        </authorList>
    </citation>
    <scope>NUCLEOTIDE SEQUENCE [LARGE SCALE GENOMIC DNA]</scope>
    <source>
        <strain evidence="1 2">CCM 8682</strain>
    </source>
</reference>
<dbReference type="EMBL" id="NIRR01000012">
    <property type="protein sequence ID" value="OWP63390.1"/>
    <property type="molecule type" value="Genomic_DNA"/>
</dbReference>
<evidence type="ECO:0000313" key="1">
    <source>
        <dbReference type="EMBL" id="OWP63390.1"/>
    </source>
</evidence>
<name>A0A246FKZ3_9BACT</name>
<evidence type="ECO:0008006" key="3">
    <source>
        <dbReference type="Google" id="ProtNLM"/>
    </source>
</evidence>
<accession>A0A246FKZ3</accession>
<dbReference type="Proteomes" id="UP000197277">
    <property type="component" value="Unassembled WGS sequence"/>
</dbReference>
<dbReference type="OrthoDB" id="884074at2"/>